<dbReference type="STRING" id="1682113.A7U43_02105"/>
<keyword evidence="4" id="KW-1185">Reference proteome</keyword>
<dbReference type="KEGG" id="madi:A7U43_02105"/>
<evidence type="ECO:0000259" key="2">
    <source>
        <dbReference type="Pfam" id="PF11887"/>
    </source>
</evidence>
<protein>
    <submittedName>
        <fullName evidence="3">Mammalian cell entry protein</fullName>
    </submittedName>
</protein>
<dbReference type="GO" id="GO:0051701">
    <property type="term" value="P:biological process involved in interaction with host"/>
    <property type="evidence" value="ECO:0007669"/>
    <property type="project" value="TreeGrafter"/>
</dbReference>
<dbReference type="AlphaFoldDB" id="A0A172UGN2"/>
<evidence type="ECO:0000313" key="3">
    <source>
        <dbReference type="EMBL" id="ANE78287.1"/>
    </source>
</evidence>
<dbReference type="InterPro" id="IPR005693">
    <property type="entry name" value="Mce"/>
</dbReference>
<dbReference type="OrthoDB" id="338143at2"/>
<gene>
    <name evidence="3" type="ORF">A7U43_02105</name>
</gene>
<dbReference type="PANTHER" id="PTHR33371:SF17">
    <property type="entry name" value="MCE-FAMILY PROTEIN MCE1B"/>
    <property type="match status" value="1"/>
</dbReference>
<dbReference type="InterPro" id="IPR003399">
    <property type="entry name" value="Mce/MlaD"/>
</dbReference>
<dbReference type="PANTHER" id="PTHR33371">
    <property type="entry name" value="INTERMEMBRANE PHOSPHOLIPID TRANSPORT SYSTEM BINDING PROTEIN MLAD-RELATED"/>
    <property type="match status" value="1"/>
</dbReference>
<dbReference type="Pfam" id="PF11887">
    <property type="entry name" value="Mce4_CUP1"/>
    <property type="match status" value="1"/>
</dbReference>
<dbReference type="Proteomes" id="UP000077143">
    <property type="component" value="Chromosome"/>
</dbReference>
<organism evidence="3 4">
    <name type="scientific">Mycobacterium adipatum</name>
    <dbReference type="NCBI Taxonomy" id="1682113"/>
    <lineage>
        <taxon>Bacteria</taxon>
        <taxon>Bacillati</taxon>
        <taxon>Actinomycetota</taxon>
        <taxon>Actinomycetes</taxon>
        <taxon>Mycobacteriales</taxon>
        <taxon>Mycobacteriaceae</taxon>
        <taxon>Mycobacterium</taxon>
    </lineage>
</organism>
<dbReference type="Pfam" id="PF02470">
    <property type="entry name" value="MlaD"/>
    <property type="match status" value="1"/>
</dbReference>
<dbReference type="InterPro" id="IPR024516">
    <property type="entry name" value="Mce_C"/>
</dbReference>
<dbReference type="RefSeq" id="WP_064895165.1">
    <property type="nucleotide sequence ID" value="NZ_CP015596.1"/>
</dbReference>
<feature type="domain" description="Mammalian cell entry C-terminal" evidence="2">
    <location>
        <begin position="118"/>
        <end position="266"/>
    </location>
</feature>
<sequence>MSIRKSSIGLVIFLVLCISATWLVSVTLLRQVSGPVATYSAIFTNVAGLHPGDDVRVAGVRVGRVDEISLEKDALAKVTFRVQREQTLYTDTVASVTYQNIVGQRYMGLSPGQDISRRILGDHGQIPVEQTEPSFDITHLLRGFEPLFALLDPSQVENLTNGIIQALQGDSGSVLALITQTSALAELFAGPDQLLGEVIANLNNTMTMLANQNANLQSIITHTRELMVGLGNRRADLAAAVGSIATTVNRLGAISASIQPDLSAMMTREPGLSAHLTADARERFSYFGANLPAMLKGVARSMQSGAYVDVYACDMNITIFDFLGRLVPRIVRAATPGNTIKNTPICR</sequence>
<proteinExistence type="predicted"/>
<dbReference type="NCBIfam" id="TIGR00996">
    <property type="entry name" value="Mtu_fam_mce"/>
    <property type="match status" value="1"/>
</dbReference>
<evidence type="ECO:0000259" key="1">
    <source>
        <dbReference type="Pfam" id="PF02470"/>
    </source>
</evidence>
<reference evidence="3 4" key="1">
    <citation type="submission" date="2016-05" db="EMBL/GenBank/DDBJ databases">
        <title>Complete genome sequence of a phthalic acid esters degrading Mycobacterium sp. YC-RL4.</title>
        <authorList>
            <person name="Ren L."/>
            <person name="Fan S."/>
            <person name="Ruth N."/>
            <person name="Jia Y."/>
            <person name="Wang J."/>
            <person name="Qiao C."/>
        </authorList>
    </citation>
    <scope>NUCLEOTIDE SEQUENCE [LARGE SCALE GENOMIC DNA]</scope>
    <source>
        <strain evidence="3 4">YC-RL4</strain>
    </source>
</reference>
<accession>A0A172UGN2</accession>
<feature type="domain" description="Mce/MlaD" evidence="1">
    <location>
        <begin position="38"/>
        <end position="112"/>
    </location>
</feature>
<dbReference type="GO" id="GO:0005576">
    <property type="term" value="C:extracellular region"/>
    <property type="evidence" value="ECO:0007669"/>
    <property type="project" value="TreeGrafter"/>
</dbReference>
<evidence type="ECO:0000313" key="4">
    <source>
        <dbReference type="Proteomes" id="UP000077143"/>
    </source>
</evidence>
<dbReference type="InterPro" id="IPR052336">
    <property type="entry name" value="MlaD_Phospholipid_Transporter"/>
</dbReference>
<name>A0A172UGN2_9MYCO</name>
<dbReference type="EMBL" id="CP015596">
    <property type="protein sequence ID" value="ANE78287.1"/>
    <property type="molecule type" value="Genomic_DNA"/>
</dbReference>